<keyword evidence="2" id="KW-1185">Reference proteome</keyword>
<gene>
    <name evidence="1" type="ORF">GALMADRAFT_922500</name>
</gene>
<reference evidence="2" key="1">
    <citation type="journal article" date="2014" name="Proc. Natl. Acad. Sci. U.S.A.">
        <title>Extensive sampling of basidiomycete genomes demonstrates inadequacy of the white-rot/brown-rot paradigm for wood decay fungi.</title>
        <authorList>
            <person name="Riley R."/>
            <person name="Salamov A.A."/>
            <person name="Brown D.W."/>
            <person name="Nagy L.G."/>
            <person name="Floudas D."/>
            <person name="Held B.W."/>
            <person name="Levasseur A."/>
            <person name="Lombard V."/>
            <person name="Morin E."/>
            <person name="Otillar R."/>
            <person name="Lindquist E.A."/>
            <person name="Sun H."/>
            <person name="LaButti K.M."/>
            <person name="Schmutz J."/>
            <person name="Jabbour D."/>
            <person name="Luo H."/>
            <person name="Baker S.E."/>
            <person name="Pisabarro A.G."/>
            <person name="Walton J.D."/>
            <person name="Blanchette R.A."/>
            <person name="Henrissat B."/>
            <person name="Martin F."/>
            <person name="Cullen D."/>
            <person name="Hibbett D.S."/>
            <person name="Grigoriev I.V."/>
        </authorList>
    </citation>
    <scope>NUCLEOTIDE SEQUENCE [LARGE SCALE GENOMIC DNA]</scope>
    <source>
        <strain evidence="2">CBS 339.88</strain>
    </source>
</reference>
<protein>
    <submittedName>
        <fullName evidence="1">Uncharacterized protein</fullName>
    </submittedName>
</protein>
<dbReference type="AlphaFoldDB" id="A0A067SF22"/>
<sequence>MHLAWSMGLKHEVVEERGDELDIARCLSHFKIGSSTRFSTASMRLPASMRVSWPTTQIAGSALLVLRSATGKRAPVAQLGSAFPSFPERAYQLPVSSRLSALLICLIRMGRPAADVVAATIVPLLFSPLLATTRNPKQSQTDLLPGLLRHPLPRCPSPLSHARALPVAPQRPAPPCSSSLPMQDQPAKSFHRRWPSCMRIDCCRNRHGRIFITFAGCMHEQCRGLGGKKRVR</sequence>
<name>A0A067SF22_GALM3</name>
<accession>A0A067SF22</accession>
<evidence type="ECO:0000313" key="1">
    <source>
        <dbReference type="EMBL" id="KDR69476.1"/>
    </source>
</evidence>
<proteinExistence type="predicted"/>
<dbReference type="EMBL" id="KL142402">
    <property type="protein sequence ID" value="KDR69476.1"/>
    <property type="molecule type" value="Genomic_DNA"/>
</dbReference>
<dbReference type="Proteomes" id="UP000027222">
    <property type="component" value="Unassembled WGS sequence"/>
</dbReference>
<evidence type="ECO:0000313" key="2">
    <source>
        <dbReference type="Proteomes" id="UP000027222"/>
    </source>
</evidence>
<organism evidence="1 2">
    <name type="scientific">Galerina marginata (strain CBS 339.88)</name>
    <dbReference type="NCBI Taxonomy" id="685588"/>
    <lineage>
        <taxon>Eukaryota</taxon>
        <taxon>Fungi</taxon>
        <taxon>Dikarya</taxon>
        <taxon>Basidiomycota</taxon>
        <taxon>Agaricomycotina</taxon>
        <taxon>Agaricomycetes</taxon>
        <taxon>Agaricomycetidae</taxon>
        <taxon>Agaricales</taxon>
        <taxon>Agaricineae</taxon>
        <taxon>Strophariaceae</taxon>
        <taxon>Galerina</taxon>
    </lineage>
</organism>
<dbReference type="HOGENOM" id="CLU_1194955_0_0_1"/>